<keyword evidence="3" id="KW-1185">Reference proteome</keyword>
<dbReference type="Pfam" id="PF06674">
    <property type="entry name" value="DUF1176"/>
    <property type="match status" value="1"/>
</dbReference>
<gene>
    <name evidence="2" type="ORF">ATN00_00195</name>
</gene>
<reference evidence="2 3" key="1">
    <citation type="submission" date="2015-11" db="EMBL/GenBank/DDBJ databases">
        <title>A Two-component Flavoprotein Monooxygenase System MeaXY Responsible for para-Hydroxylation of 2-Methyl-6-ethylaniline and 2,6-Diethylaniline in Sphingobium baderi DE-13.</title>
        <authorList>
            <person name="Cheng M."/>
            <person name="Meng Q."/>
            <person name="Yang Y."/>
            <person name="Chu C."/>
            <person name="Yan X."/>
            <person name="He J."/>
            <person name="Li S."/>
        </authorList>
    </citation>
    <scope>NUCLEOTIDE SEQUENCE [LARGE SCALE GENOMIC DNA]</scope>
    <source>
        <strain evidence="2 3">DE-13</strain>
    </source>
</reference>
<accession>A0A0S3EU57</accession>
<keyword evidence="1" id="KW-0732">Signal</keyword>
<evidence type="ECO:0008006" key="4">
    <source>
        <dbReference type="Google" id="ProtNLM"/>
    </source>
</evidence>
<dbReference type="EMBL" id="CP013264">
    <property type="protein sequence ID" value="ALR18969.1"/>
    <property type="molecule type" value="Genomic_DNA"/>
</dbReference>
<dbReference type="OrthoDB" id="330924at2"/>
<proteinExistence type="predicted"/>
<dbReference type="InterPro" id="IPR009560">
    <property type="entry name" value="DUF1176"/>
</dbReference>
<feature type="chain" id="PRO_5006611636" description="DUF1176 domain-containing protein" evidence="1">
    <location>
        <begin position="22"/>
        <end position="351"/>
    </location>
</feature>
<sequence length="351" mass="36988">MGAKYFLAAVMACAVSASAGAQAPKPGTLETYKDWTIGCDNRGRCEAVSLLAEGADWPDNPVMVGISRDAGPAAEPEVWASRDAKGPAEYAFLVDGRRIASTTGMDGEAKISGPQASALAVAMARGFSLEIRSGARLLGRPSLAGSGAALRYMDAQQGRAGTTTALIATGPLRANAVRPAPLAPTVIRLPISSGPAPAAFWREELTALGSFTGCAEEMRDAQTLEQHRLSKAEALVLVPCGSGAYNFTSVPVIATGVPGRRTFRFATFDYEPGWSEDAKRPMLVNASWSPQQARLESHAKGRGLGDCGGSESYVWDGMGFRLVEAAAMGECRGAWHWITTWSARIAEKPAH</sequence>
<organism evidence="2 3">
    <name type="scientific">Sphingobium baderi</name>
    <dbReference type="NCBI Taxonomy" id="1332080"/>
    <lineage>
        <taxon>Bacteria</taxon>
        <taxon>Pseudomonadati</taxon>
        <taxon>Pseudomonadota</taxon>
        <taxon>Alphaproteobacteria</taxon>
        <taxon>Sphingomonadales</taxon>
        <taxon>Sphingomonadaceae</taxon>
        <taxon>Sphingobium</taxon>
    </lineage>
</organism>
<evidence type="ECO:0000313" key="3">
    <source>
        <dbReference type="Proteomes" id="UP000056968"/>
    </source>
</evidence>
<evidence type="ECO:0000313" key="2">
    <source>
        <dbReference type="EMBL" id="ALR18969.1"/>
    </source>
</evidence>
<protein>
    <recommendedName>
        <fullName evidence="4">DUF1176 domain-containing protein</fullName>
    </recommendedName>
</protein>
<dbReference type="STRING" id="1332080.ATN00_00195"/>
<dbReference type="Proteomes" id="UP000056968">
    <property type="component" value="Chromosome"/>
</dbReference>
<feature type="signal peptide" evidence="1">
    <location>
        <begin position="1"/>
        <end position="21"/>
    </location>
</feature>
<dbReference type="RefSeq" id="WP_062060691.1">
    <property type="nucleotide sequence ID" value="NZ_CP013264.1"/>
</dbReference>
<evidence type="ECO:0000256" key="1">
    <source>
        <dbReference type="SAM" id="SignalP"/>
    </source>
</evidence>
<dbReference type="KEGG" id="sbd:ATN00_00195"/>
<name>A0A0S3EU57_9SPHN</name>
<dbReference type="AlphaFoldDB" id="A0A0S3EU57"/>